<dbReference type="KEGG" id="tpsc:RBB77_19010"/>
<dbReference type="RefSeq" id="WP_353063354.1">
    <property type="nucleotide sequence ID" value="NZ_CP132942.1"/>
</dbReference>
<dbReference type="InterPro" id="IPR037682">
    <property type="entry name" value="TonB_C"/>
</dbReference>
<accession>A0AAU7ZNJ0</accession>
<protein>
    <submittedName>
        <fullName evidence="2">Energy transducer TonB</fullName>
    </submittedName>
</protein>
<proteinExistence type="predicted"/>
<gene>
    <name evidence="2" type="ORF">RBB77_19010</name>
</gene>
<organism evidence="2">
    <name type="scientific">Tunturiibacter psychrotolerans</name>
    <dbReference type="NCBI Taxonomy" id="3069686"/>
    <lineage>
        <taxon>Bacteria</taxon>
        <taxon>Pseudomonadati</taxon>
        <taxon>Acidobacteriota</taxon>
        <taxon>Terriglobia</taxon>
        <taxon>Terriglobales</taxon>
        <taxon>Acidobacteriaceae</taxon>
        <taxon>Tunturiibacter</taxon>
    </lineage>
</organism>
<dbReference type="Pfam" id="PF03544">
    <property type="entry name" value="TonB_C"/>
    <property type="match status" value="1"/>
</dbReference>
<dbReference type="EMBL" id="CP132942">
    <property type="protein sequence ID" value="XCB32509.1"/>
    <property type="molecule type" value="Genomic_DNA"/>
</dbReference>
<dbReference type="Gene3D" id="3.30.1150.10">
    <property type="match status" value="1"/>
</dbReference>
<sequence>MSQEPERRQPIFTLALYFKKSSAQHDNAPVFLSCPASLTAIDSPQMLFRKSAQTALLSLCLLSAAHAADTTALINRLIQAGHSSWIGSPELQPWHLKLDVQLFGDKAQPTEQGTIEEWWTSPAAYQITYTFPSYTASLIHSGNVYSRTKGTDLPPLLLHLLLRQVVAPMAPDKEISQSTPVLRNLTVEKIPLECVMIARKIDDNSEPPLSLFPTYCFGPGTNSLRMIYDFGSQAVIRNTMGVFQRREVALDLTVLDNGKKKATAHLSTLESNSALTPPAIDPESIEKQEPATPVAGNVMAGHKLSGELPIGQYRGTVVINATIGRDGHVRSVWLTTVSNSQLALAAVAAVRTWTYTPWLLNGKPVEVTTPITFNFVETPMPR</sequence>
<dbReference type="GO" id="GO:0055085">
    <property type="term" value="P:transmembrane transport"/>
    <property type="evidence" value="ECO:0007669"/>
    <property type="project" value="InterPro"/>
</dbReference>
<feature type="domain" description="TonB C-terminal" evidence="1">
    <location>
        <begin position="314"/>
        <end position="374"/>
    </location>
</feature>
<reference evidence="2" key="1">
    <citation type="submission" date="2023-08" db="EMBL/GenBank/DDBJ databases">
        <authorList>
            <person name="Messyasz A."/>
            <person name="Mannisto M.K."/>
            <person name="Kerkhof L.J."/>
            <person name="Haggblom M."/>
        </authorList>
    </citation>
    <scope>NUCLEOTIDE SEQUENCE</scope>
    <source>
        <strain evidence="2">X5P6</strain>
    </source>
</reference>
<reference evidence="2" key="2">
    <citation type="journal article" date="2024" name="Environ. Microbiol.">
        <title>Genome analysis and description of Tunturibacter gen. nov. expands the diversity of Terriglobia in tundra soils.</title>
        <authorList>
            <person name="Messyasz A."/>
            <person name="Mannisto M.K."/>
            <person name="Kerkhof L.J."/>
            <person name="Haggblom M.M."/>
        </authorList>
    </citation>
    <scope>NUCLEOTIDE SEQUENCE</scope>
    <source>
        <strain evidence="2">X5P6</strain>
    </source>
</reference>
<dbReference type="SUPFAM" id="SSF74653">
    <property type="entry name" value="TolA/TonB C-terminal domain"/>
    <property type="match status" value="1"/>
</dbReference>
<evidence type="ECO:0000259" key="1">
    <source>
        <dbReference type="Pfam" id="PF03544"/>
    </source>
</evidence>
<dbReference type="AlphaFoldDB" id="A0AAU7ZNJ0"/>
<evidence type="ECO:0000313" key="2">
    <source>
        <dbReference type="EMBL" id="XCB32509.1"/>
    </source>
</evidence>
<name>A0AAU7ZNJ0_9BACT</name>